<dbReference type="Pfam" id="PF07963">
    <property type="entry name" value="N_methyl"/>
    <property type="match status" value="1"/>
</dbReference>
<keyword evidence="1" id="KW-0472">Membrane</keyword>
<dbReference type="EMBL" id="PYNS01000002">
    <property type="protein sequence ID" value="PSV12866.1"/>
    <property type="molecule type" value="Genomic_DNA"/>
</dbReference>
<dbReference type="Gene3D" id="3.30.700.10">
    <property type="entry name" value="Glycoprotein, Type 4 Pilin"/>
    <property type="match status" value="1"/>
</dbReference>
<evidence type="ECO:0000256" key="1">
    <source>
        <dbReference type="SAM" id="Phobius"/>
    </source>
</evidence>
<dbReference type="InterPro" id="IPR012902">
    <property type="entry name" value="N_methyl_site"/>
</dbReference>
<dbReference type="AlphaFoldDB" id="A0A2T3KYH6"/>
<protein>
    <submittedName>
        <fullName evidence="2">Prepilin-type cleavage/methylation domain-containing protein</fullName>
    </submittedName>
</protein>
<organism evidence="2 3">
    <name type="scientific">Photobacterium leiognathi subsp. mandapamensis</name>
    <name type="common">Photobacterium mandapamensis</name>
    <dbReference type="NCBI Taxonomy" id="48408"/>
    <lineage>
        <taxon>Bacteria</taxon>
        <taxon>Pseudomonadati</taxon>
        <taxon>Pseudomonadota</taxon>
        <taxon>Gammaproteobacteria</taxon>
        <taxon>Vibrionales</taxon>
        <taxon>Vibrionaceae</taxon>
        <taxon>Photobacterium</taxon>
    </lineage>
</organism>
<comment type="caution">
    <text evidence="2">The sequence shown here is derived from an EMBL/GenBank/DDBJ whole genome shotgun (WGS) entry which is preliminary data.</text>
</comment>
<reference evidence="2 3" key="1">
    <citation type="submission" date="2018-03" db="EMBL/GenBank/DDBJ databases">
        <title>Whole genome sequencing of Histamine producing bacteria.</title>
        <authorList>
            <person name="Butler K."/>
        </authorList>
    </citation>
    <scope>NUCLEOTIDE SEQUENCE [LARGE SCALE GENOMIC DNA]</scope>
    <source>
        <strain evidence="2 3">Res.4.1</strain>
    </source>
</reference>
<sequence length="162" mass="17512">MKHRKQVGFTLIELVIVITILGIVTVTAAPKFLNISSDARVAVLNGIAGSIKTINTIVNTKAIIQAVPDTGDDKNRTIATNLGPVDTWYKYPESVAENGKGLGISELIELEGHNINIFNEDKSNAQCYSIKMGYNETTCYVKYTEACSTAVPAKVETVSSQC</sequence>
<dbReference type="NCBIfam" id="TIGR02532">
    <property type="entry name" value="IV_pilin_GFxxxE"/>
    <property type="match status" value="1"/>
</dbReference>
<keyword evidence="1" id="KW-0812">Transmembrane</keyword>
<name>A0A2T3KYH6_PHOLD</name>
<accession>A0A2T3KYH6</accession>
<dbReference type="RefSeq" id="WP_107184323.1">
    <property type="nucleotide sequence ID" value="NZ_CP131575.1"/>
</dbReference>
<evidence type="ECO:0000313" key="3">
    <source>
        <dbReference type="Proteomes" id="UP000240530"/>
    </source>
</evidence>
<dbReference type="SUPFAM" id="SSF54523">
    <property type="entry name" value="Pili subunits"/>
    <property type="match status" value="1"/>
</dbReference>
<feature type="transmembrane region" description="Helical" evidence="1">
    <location>
        <begin position="7"/>
        <end position="29"/>
    </location>
</feature>
<gene>
    <name evidence="2" type="ORF">C0W93_03905</name>
</gene>
<dbReference type="Proteomes" id="UP000240530">
    <property type="component" value="Unassembled WGS sequence"/>
</dbReference>
<dbReference type="InterPro" id="IPR045584">
    <property type="entry name" value="Pilin-like"/>
</dbReference>
<keyword evidence="1" id="KW-1133">Transmembrane helix</keyword>
<proteinExistence type="predicted"/>
<evidence type="ECO:0000313" key="2">
    <source>
        <dbReference type="EMBL" id="PSV12866.1"/>
    </source>
</evidence>